<feature type="domain" description="ABC transmembrane type-1" evidence="5">
    <location>
        <begin position="1"/>
        <end position="63"/>
    </location>
</feature>
<dbReference type="InterPro" id="IPR011527">
    <property type="entry name" value="ABC1_TM_dom"/>
</dbReference>
<evidence type="ECO:0000256" key="1">
    <source>
        <dbReference type="ARBA" id="ARBA00022692"/>
    </source>
</evidence>
<evidence type="ECO:0000256" key="2">
    <source>
        <dbReference type="ARBA" id="ARBA00022989"/>
    </source>
</evidence>
<evidence type="ECO:0000259" key="5">
    <source>
        <dbReference type="PROSITE" id="PS50929"/>
    </source>
</evidence>
<dbReference type="EMBL" id="VSWC01000184">
    <property type="protein sequence ID" value="KAA1067930.1"/>
    <property type="molecule type" value="Genomic_DNA"/>
</dbReference>
<reference evidence="6 7" key="1">
    <citation type="submission" date="2019-05" db="EMBL/GenBank/DDBJ databases">
        <title>Emergence of the Ug99 lineage of the wheat stem rust pathogen through somatic hybridization.</title>
        <authorList>
            <person name="Li F."/>
            <person name="Upadhyaya N.M."/>
            <person name="Sperschneider J."/>
            <person name="Matny O."/>
            <person name="Nguyen-Phuc H."/>
            <person name="Mago R."/>
            <person name="Raley C."/>
            <person name="Miller M.E."/>
            <person name="Silverstein K.A.T."/>
            <person name="Henningsen E."/>
            <person name="Hirsch C.D."/>
            <person name="Visser B."/>
            <person name="Pretorius Z.A."/>
            <person name="Steffenson B.J."/>
            <person name="Schwessinger B."/>
            <person name="Dodds P.N."/>
            <person name="Figueroa M."/>
        </authorList>
    </citation>
    <scope>NUCLEOTIDE SEQUENCE [LARGE SCALE GENOMIC DNA]</scope>
    <source>
        <strain evidence="6">21-0</strain>
    </source>
</reference>
<feature type="transmembrane region" description="Helical" evidence="4">
    <location>
        <begin position="21"/>
        <end position="38"/>
    </location>
</feature>
<evidence type="ECO:0000313" key="7">
    <source>
        <dbReference type="Proteomes" id="UP000324748"/>
    </source>
</evidence>
<dbReference type="GO" id="GO:0140359">
    <property type="term" value="F:ABC-type transporter activity"/>
    <property type="evidence" value="ECO:0007669"/>
    <property type="project" value="InterPro"/>
</dbReference>
<dbReference type="Gene3D" id="1.20.1560.10">
    <property type="entry name" value="ABC transporter type 1, transmembrane domain"/>
    <property type="match status" value="1"/>
</dbReference>
<keyword evidence="2 4" id="KW-1133">Transmembrane helix</keyword>
<organism evidence="6 7">
    <name type="scientific">Puccinia graminis f. sp. tritici</name>
    <dbReference type="NCBI Taxonomy" id="56615"/>
    <lineage>
        <taxon>Eukaryota</taxon>
        <taxon>Fungi</taxon>
        <taxon>Dikarya</taxon>
        <taxon>Basidiomycota</taxon>
        <taxon>Pucciniomycotina</taxon>
        <taxon>Pucciniomycetes</taxon>
        <taxon>Pucciniales</taxon>
        <taxon>Pucciniaceae</taxon>
        <taxon>Puccinia</taxon>
    </lineage>
</organism>
<sequence length="145" mass="16115">MNRLSKDVDSIDNKLNDSMRMALTTLSQVIGAIILIGITSRYFLLAMAGVTAGCWLLASFYRPSELAPKQALCAVYRIPEWNNHHQGLRNEGKVNSQALSPAGSQDLGLLLDHCQSTMAWDLVGRIRLDLGVHCRDDLCRTSWLD</sequence>
<proteinExistence type="predicted"/>
<feature type="transmembrane region" description="Helical" evidence="4">
    <location>
        <begin position="44"/>
        <end position="61"/>
    </location>
</feature>
<dbReference type="AlphaFoldDB" id="A0A5B0LVT8"/>
<dbReference type="SUPFAM" id="SSF90123">
    <property type="entry name" value="ABC transporter transmembrane region"/>
    <property type="match status" value="1"/>
</dbReference>
<evidence type="ECO:0000313" key="6">
    <source>
        <dbReference type="EMBL" id="KAA1067930.1"/>
    </source>
</evidence>
<keyword evidence="1 4" id="KW-0812">Transmembrane</keyword>
<dbReference type="Proteomes" id="UP000324748">
    <property type="component" value="Unassembled WGS sequence"/>
</dbReference>
<dbReference type="OrthoDB" id="10518341at2759"/>
<dbReference type="InterPro" id="IPR036640">
    <property type="entry name" value="ABC1_TM_sf"/>
</dbReference>
<dbReference type="PROSITE" id="PS50929">
    <property type="entry name" value="ABC_TM1F"/>
    <property type="match status" value="1"/>
</dbReference>
<gene>
    <name evidence="6" type="ORF">PGT21_021986</name>
</gene>
<evidence type="ECO:0000256" key="3">
    <source>
        <dbReference type="ARBA" id="ARBA00023136"/>
    </source>
</evidence>
<name>A0A5B0LVT8_PUCGR</name>
<protein>
    <recommendedName>
        <fullName evidence="5">ABC transmembrane type-1 domain-containing protein</fullName>
    </recommendedName>
</protein>
<accession>A0A5B0LVT8</accession>
<comment type="caution">
    <text evidence="6">The sequence shown here is derived from an EMBL/GenBank/DDBJ whole genome shotgun (WGS) entry which is preliminary data.</text>
</comment>
<evidence type="ECO:0000256" key="4">
    <source>
        <dbReference type="SAM" id="Phobius"/>
    </source>
</evidence>
<keyword evidence="3 4" id="KW-0472">Membrane</keyword>
<dbReference type="GO" id="GO:0016020">
    <property type="term" value="C:membrane"/>
    <property type="evidence" value="ECO:0007669"/>
    <property type="project" value="InterPro"/>
</dbReference>
<dbReference type="GO" id="GO:0005524">
    <property type="term" value="F:ATP binding"/>
    <property type="evidence" value="ECO:0007669"/>
    <property type="project" value="InterPro"/>
</dbReference>
<keyword evidence="7" id="KW-1185">Reference proteome</keyword>